<dbReference type="PANTHER" id="PTHR46132:SF1">
    <property type="entry name" value="DIGALACTOSYLDIACYLGLYCEROL SYNTHASE 2, CHLOROPLASTIC"/>
    <property type="match status" value="1"/>
</dbReference>
<keyword evidence="14" id="KW-1185">Reference proteome</keyword>
<reference evidence="15" key="1">
    <citation type="submission" date="2025-08" db="UniProtKB">
        <authorList>
            <consortium name="RefSeq"/>
        </authorList>
    </citation>
    <scope>IDENTIFICATION</scope>
    <source>
        <tissue evidence="15">Seedling</tissue>
    </source>
</reference>
<evidence type="ECO:0000313" key="15">
    <source>
        <dbReference type="RefSeq" id="XP_015888605.3"/>
    </source>
</evidence>
<evidence type="ECO:0000256" key="10">
    <source>
        <dbReference type="ARBA" id="ARBA00024055"/>
    </source>
</evidence>
<comment type="catalytic activity">
    <reaction evidence="11">
        <text>a 1,2-diacyl-3-O-(beta-D-galactosyl)-sn-glycerol + UDP-alpha-D-galactose = a 1,2-diacyl-3-O-[alpha-D-galactosyl-(1-&gt;6)-beta-D-galactosyl]-sn-glycerol + UDP + H(+)</text>
        <dbReference type="Rhea" id="RHEA:10520"/>
        <dbReference type="ChEBI" id="CHEBI:15378"/>
        <dbReference type="ChEBI" id="CHEBI:17615"/>
        <dbReference type="ChEBI" id="CHEBI:28396"/>
        <dbReference type="ChEBI" id="CHEBI:58223"/>
        <dbReference type="ChEBI" id="CHEBI:66914"/>
        <dbReference type="EC" id="2.4.1.241"/>
    </reaction>
</comment>
<keyword evidence="4" id="KW-0328">Glycosyltransferase</keyword>
<evidence type="ECO:0000256" key="9">
    <source>
        <dbReference type="ARBA" id="ARBA00024013"/>
    </source>
</evidence>
<accession>A0A6P4A5A6</accession>
<feature type="domain" description="Glycosyl transferase family 1" evidence="13">
    <location>
        <begin position="216"/>
        <end position="335"/>
    </location>
</feature>
<dbReference type="SUPFAM" id="SSF53756">
    <property type="entry name" value="UDP-Glycosyltransferase/glycogen phosphorylase"/>
    <property type="match status" value="1"/>
</dbReference>
<evidence type="ECO:0000313" key="14">
    <source>
        <dbReference type="Proteomes" id="UP001652623"/>
    </source>
</evidence>
<evidence type="ECO:0000256" key="3">
    <source>
        <dbReference type="ARBA" id="ARBA00022640"/>
    </source>
</evidence>
<evidence type="ECO:0000259" key="13">
    <source>
        <dbReference type="Pfam" id="PF00534"/>
    </source>
</evidence>
<name>A0A6P4A5A6_ZIZJJ</name>
<dbReference type="EC" id="2.4.1.241" evidence="10"/>
<gene>
    <name evidence="15" type="primary">LOC107423541</name>
</gene>
<dbReference type="InterPro" id="IPR001296">
    <property type="entry name" value="Glyco_trans_1"/>
</dbReference>
<evidence type="ECO:0000256" key="7">
    <source>
        <dbReference type="ARBA" id="ARBA00022805"/>
    </source>
</evidence>
<dbReference type="AlphaFoldDB" id="A0A6P4A5A6"/>
<keyword evidence="2" id="KW-0150">Chloroplast</keyword>
<dbReference type="GO" id="GO:0019375">
    <property type="term" value="P:galactolipid biosynthetic process"/>
    <property type="evidence" value="ECO:0007669"/>
    <property type="project" value="TreeGrafter"/>
</dbReference>
<comment type="subcellular location">
    <subcellularLocation>
        <location evidence="9">Plastid</location>
        <location evidence="9">Chloroplast outer membrane</location>
    </subcellularLocation>
</comment>
<dbReference type="Proteomes" id="UP001652623">
    <property type="component" value="Chromosome 3"/>
</dbReference>
<sequence>MDEKRHIAIFTTASLPWMTGTAVNPLLRACYLSRDGERKVTLVVPWLSLKDQKLVYPNNFTFSSPTEQEAYLRHWLEERTGFKSNFSIHFYPGKFAVDKRSILAVGDISEIIPDDDADVAILEEPEHLTWFHHGKRWKTKFRLVIGIIHTNYLEYVKREKNGKVRAFLLKYLNSWVVGIYCHKVIRLSAATQDYPNSTICNVHGVNPKFLEIGKKTIQRQQSGNQAFTKGAYYIGKMVWNKGYKELLELLRDHQKELVELEVDLYGSGEDSQQIQQAAEKLELVVRVHPGCDHADPLFYDYKVFLNPSTTDVVCTTTAEALAMGKIVVCANHPSNDFFKQFPNCRTYDDSKEFVKVTLKALADEPAQLTNAQRHELSWEAATNRFLRIAELDQALKKTSSKSPSKNFMSTSLDPLKKLDNASAYVHFLASGFETSRRMFGAIPGSLQPDEEQRKELGLVTPAENKITREIPIVP</sequence>
<dbReference type="Gene3D" id="3.40.50.2000">
    <property type="entry name" value="Glycogen Phosphorylase B"/>
    <property type="match status" value="1"/>
</dbReference>
<dbReference type="InParanoid" id="A0A6P4A5A6"/>
<evidence type="ECO:0000256" key="11">
    <source>
        <dbReference type="ARBA" id="ARBA00048651"/>
    </source>
</evidence>
<dbReference type="FunFam" id="3.40.50.2000:FF:000084">
    <property type="entry name" value="Digalactosyldiacylglycerol synthase 2 chloroplastic"/>
    <property type="match status" value="1"/>
</dbReference>
<evidence type="ECO:0000256" key="6">
    <source>
        <dbReference type="ARBA" id="ARBA00022729"/>
    </source>
</evidence>
<dbReference type="InterPro" id="IPR044525">
    <property type="entry name" value="DGDG1/2"/>
</dbReference>
<evidence type="ECO:0000256" key="1">
    <source>
        <dbReference type="ARBA" id="ARBA00009481"/>
    </source>
</evidence>
<evidence type="ECO:0000256" key="4">
    <source>
        <dbReference type="ARBA" id="ARBA00022676"/>
    </source>
</evidence>
<comment type="similarity">
    <text evidence="1">Belongs to the glycosyltransferase group 1 family. Glycosyltransferase 4 subfamily.</text>
</comment>
<dbReference type="GeneID" id="107423541"/>
<dbReference type="FunCoup" id="A0A6P4A5A6">
    <property type="interactions" value="797"/>
</dbReference>
<evidence type="ECO:0000256" key="8">
    <source>
        <dbReference type="ARBA" id="ARBA00023136"/>
    </source>
</evidence>
<dbReference type="GO" id="GO:0009707">
    <property type="term" value="C:chloroplast outer membrane"/>
    <property type="evidence" value="ECO:0007669"/>
    <property type="project" value="UniProtKB-SubCell"/>
</dbReference>
<organism evidence="14 15">
    <name type="scientific">Ziziphus jujuba</name>
    <name type="common">Chinese jujube</name>
    <name type="synonym">Ziziphus sativa</name>
    <dbReference type="NCBI Taxonomy" id="326968"/>
    <lineage>
        <taxon>Eukaryota</taxon>
        <taxon>Viridiplantae</taxon>
        <taxon>Streptophyta</taxon>
        <taxon>Embryophyta</taxon>
        <taxon>Tracheophyta</taxon>
        <taxon>Spermatophyta</taxon>
        <taxon>Magnoliopsida</taxon>
        <taxon>eudicotyledons</taxon>
        <taxon>Gunneridae</taxon>
        <taxon>Pentapetalae</taxon>
        <taxon>rosids</taxon>
        <taxon>fabids</taxon>
        <taxon>Rosales</taxon>
        <taxon>Rhamnaceae</taxon>
        <taxon>Paliureae</taxon>
        <taxon>Ziziphus</taxon>
    </lineage>
</organism>
<keyword evidence="8" id="KW-0472">Membrane</keyword>
<dbReference type="RefSeq" id="XP_015888605.3">
    <property type="nucleotide sequence ID" value="XM_016033119.4"/>
</dbReference>
<protein>
    <recommendedName>
        <fullName evidence="12">Digalactosyldiacylglycerol synthase 2, chloroplastic</fullName>
        <ecNumber evidence="10">2.4.1.241</ecNumber>
    </recommendedName>
</protein>
<keyword evidence="6" id="KW-0732">Signal</keyword>
<keyword evidence="3" id="KW-0934">Plastid</keyword>
<dbReference type="PANTHER" id="PTHR46132">
    <property type="entry name" value="DIGALACTOSYLDIACYLGLYCEROL SYNTHASE 2, CHLOROPLASTIC"/>
    <property type="match status" value="1"/>
</dbReference>
<keyword evidence="5" id="KW-0808">Transferase</keyword>
<evidence type="ECO:0000256" key="12">
    <source>
        <dbReference type="ARBA" id="ARBA00071330"/>
    </source>
</evidence>
<dbReference type="KEGG" id="zju:107423541"/>
<keyword evidence="7" id="KW-1002">Plastid outer membrane</keyword>
<evidence type="ECO:0000256" key="5">
    <source>
        <dbReference type="ARBA" id="ARBA00022679"/>
    </source>
</evidence>
<dbReference type="Pfam" id="PF00534">
    <property type="entry name" value="Glycos_transf_1"/>
    <property type="match status" value="1"/>
</dbReference>
<dbReference type="SMR" id="A0A6P4A5A6"/>
<dbReference type="GO" id="GO:0046481">
    <property type="term" value="F:digalactosyldiacylglycerol synthase activity"/>
    <property type="evidence" value="ECO:0007669"/>
    <property type="project" value="UniProtKB-EC"/>
</dbReference>
<dbReference type="CDD" id="cd01635">
    <property type="entry name" value="Glycosyltransferase_GTB-type"/>
    <property type="match status" value="1"/>
</dbReference>
<proteinExistence type="inferred from homology"/>
<evidence type="ECO:0000256" key="2">
    <source>
        <dbReference type="ARBA" id="ARBA00022528"/>
    </source>
</evidence>